<dbReference type="Pfam" id="PF07238">
    <property type="entry name" value="PilZ"/>
    <property type="match status" value="1"/>
</dbReference>
<feature type="domain" description="PilZ" evidence="1">
    <location>
        <begin position="10"/>
        <end position="115"/>
    </location>
</feature>
<accession>A0A2J0L6N2</accession>
<gene>
    <name evidence="2" type="ORF">COS99_01460</name>
</gene>
<dbReference type="AlphaFoldDB" id="A0A2J0L6N2"/>
<dbReference type="Gene3D" id="2.40.10.220">
    <property type="entry name" value="predicted glycosyltransferase like domains"/>
    <property type="match status" value="1"/>
</dbReference>
<comment type="caution">
    <text evidence="2">The sequence shown here is derived from an EMBL/GenBank/DDBJ whole genome shotgun (WGS) entry which is preliminary data.</text>
</comment>
<dbReference type="EMBL" id="PEWV01000015">
    <property type="protein sequence ID" value="PIU42197.1"/>
    <property type="molecule type" value="Genomic_DNA"/>
</dbReference>
<dbReference type="GO" id="GO:0035438">
    <property type="term" value="F:cyclic-di-GMP binding"/>
    <property type="evidence" value="ECO:0007669"/>
    <property type="project" value="InterPro"/>
</dbReference>
<dbReference type="InterPro" id="IPR009875">
    <property type="entry name" value="PilZ_domain"/>
</dbReference>
<reference evidence="2 3" key="1">
    <citation type="submission" date="2017-09" db="EMBL/GenBank/DDBJ databases">
        <title>Depth-based differentiation of microbial function through sediment-hosted aquifers and enrichment of novel symbionts in the deep terrestrial subsurface.</title>
        <authorList>
            <person name="Probst A.J."/>
            <person name="Ladd B."/>
            <person name="Jarett J.K."/>
            <person name="Geller-Mcgrath D.E."/>
            <person name="Sieber C.M."/>
            <person name="Emerson J.B."/>
            <person name="Anantharaman K."/>
            <person name="Thomas B.C."/>
            <person name="Malmstrom R."/>
            <person name="Stieglmeier M."/>
            <person name="Klingl A."/>
            <person name="Woyke T."/>
            <person name="Ryan C.M."/>
            <person name="Banfield J.F."/>
        </authorList>
    </citation>
    <scope>NUCLEOTIDE SEQUENCE [LARGE SCALE GENOMIC DNA]</scope>
    <source>
        <strain evidence="2">CG07_land_8_20_14_0_80_42_15</strain>
    </source>
</reference>
<evidence type="ECO:0000313" key="3">
    <source>
        <dbReference type="Proteomes" id="UP000230052"/>
    </source>
</evidence>
<evidence type="ECO:0000259" key="1">
    <source>
        <dbReference type="Pfam" id="PF07238"/>
    </source>
</evidence>
<evidence type="ECO:0000313" key="2">
    <source>
        <dbReference type="EMBL" id="PIU42197.1"/>
    </source>
</evidence>
<dbReference type="SUPFAM" id="SSF141371">
    <property type="entry name" value="PilZ domain-like"/>
    <property type="match status" value="1"/>
</dbReference>
<proteinExistence type="predicted"/>
<dbReference type="Proteomes" id="UP000230052">
    <property type="component" value="Unassembled WGS sequence"/>
</dbReference>
<organism evidence="2 3">
    <name type="scientific">Candidatus Aquitaenariimonas noxiae</name>
    <dbReference type="NCBI Taxonomy" id="1974741"/>
    <lineage>
        <taxon>Bacteria</taxon>
        <taxon>Pseudomonadati</taxon>
        <taxon>Candidatus Omnitrophota</taxon>
        <taxon>Candidatus Aquitaenariimonas</taxon>
    </lineage>
</organism>
<protein>
    <recommendedName>
        <fullName evidence="1">PilZ domain-containing protein</fullName>
    </recommendedName>
</protein>
<name>A0A2J0L6N2_9BACT</name>
<sequence>MVRLKKNIIEKRQYKRQDYYCLLKYRGMNKHGTYAQSITSLRNISGGGVLFKSKEYLPMNSELEMEISIPPLEWVANVSAKVVRFEENKARKTYKIGAMFINIKEEDRKKIVSFVNLGKKNE</sequence>